<gene>
    <name evidence="1" type="ORF">SDC9_179696</name>
</gene>
<comment type="caution">
    <text evidence="1">The sequence shown here is derived from an EMBL/GenBank/DDBJ whole genome shotgun (WGS) entry which is preliminary data.</text>
</comment>
<organism evidence="1">
    <name type="scientific">bioreactor metagenome</name>
    <dbReference type="NCBI Taxonomy" id="1076179"/>
    <lineage>
        <taxon>unclassified sequences</taxon>
        <taxon>metagenomes</taxon>
        <taxon>ecological metagenomes</taxon>
    </lineage>
</organism>
<protein>
    <submittedName>
        <fullName evidence="1">Uncharacterized protein</fullName>
    </submittedName>
</protein>
<reference evidence="1" key="1">
    <citation type="submission" date="2019-08" db="EMBL/GenBank/DDBJ databases">
        <authorList>
            <person name="Kucharzyk K."/>
            <person name="Murdoch R.W."/>
            <person name="Higgins S."/>
            <person name="Loffler F."/>
        </authorList>
    </citation>
    <scope>NUCLEOTIDE SEQUENCE</scope>
</reference>
<accession>A0A645H0K8</accession>
<dbReference type="EMBL" id="VSSQ01084103">
    <property type="protein sequence ID" value="MPN32220.1"/>
    <property type="molecule type" value="Genomic_DNA"/>
</dbReference>
<sequence length="187" mass="19653">MQIAADAPCPRGHAAHANAQPRAVLRGTDVKAHPVVFHAEAERAAAVLAAAHADDGRAAVFDGVGQRLFQNARKAQALQRAGALRRAVPGGIAMPFPRDVHLVEDAGKAIAQRSHPLLWRVGHGGTHAGAMVDHLAQVIAQQFQQRQHALVGQRLAVALGALHHGDAAHQAAAQAVMQIVCKLHALL</sequence>
<dbReference type="AlphaFoldDB" id="A0A645H0K8"/>
<evidence type="ECO:0000313" key="1">
    <source>
        <dbReference type="EMBL" id="MPN32220.1"/>
    </source>
</evidence>
<proteinExistence type="predicted"/>
<name>A0A645H0K8_9ZZZZ</name>